<keyword evidence="4" id="KW-0540">Nuclease</keyword>
<evidence type="ECO:0000256" key="9">
    <source>
        <dbReference type="ARBA" id="ARBA00023204"/>
    </source>
</evidence>
<organism evidence="12 13">
    <name type="scientific">Achlya hypogyna</name>
    <name type="common">Oomycete</name>
    <name type="synonym">Protoachlya hypogyna</name>
    <dbReference type="NCBI Taxonomy" id="1202772"/>
    <lineage>
        <taxon>Eukaryota</taxon>
        <taxon>Sar</taxon>
        <taxon>Stramenopiles</taxon>
        <taxon>Oomycota</taxon>
        <taxon>Saprolegniomycetes</taxon>
        <taxon>Saprolegniales</taxon>
        <taxon>Achlyaceae</taxon>
        <taxon>Achlya</taxon>
    </lineage>
</organism>
<comment type="cofactor">
    <cofactor evidence="1">
        <name>Mn(2+)</name>
        <dbReference type="ChEBI" id="CHEBI:29035"/>
    </cofactor>
</comment>
<comment type="cofactor">
    <cofactor evidence="2">
        <name>Mg(2+)</name>
        <dbReference type="ChEBI" id="CHEBI:18420"/>
    </cofactor>
</comment>
<keyword evidence="9" id="KW-0234">DNA repair</keyword>
<evidence type="ECO:0000313" key="13">
    <source>
        <dbReference type="Proteomes" id="UP000243579"/>
    </source>
</evidence>
<reference evidence="12 13" key="1">
    <citation type="journal article" date="2014" name="Genome Biol. Evol.">
        <title>The secreted proteins of Achlya hypogyna and Thraustotheca clavata identify the ancestral oomycete secretome and reveal gene acquisitions by horizontal gene transfer.</title>
        <authorList>
            <person name="Misner I."/>
            <person name="Blouin N."/>
            <person name="Leonard G."/>
            <person name="Richards T.A."/>
            <person name="Lane C.E."/>
        </authorList>
    </citation>
    <scope>NUCLEOTIDE SEQUENCE [LARGE SCALE GENOMIC DNA]</scope>
    <source>
        <strain evidence="12 13">ATCC 48635</strain>
    </source>
</reference>
<proteinExistence type="predicted"/>
<comment type="subcellular location">
    <subcellularLocation>
        <location evidence="3">Nucleus</location>
        <location evidence="3">PML body</location>
    </subcellularLocation>
</comment>
<feature type="domain" description="Endonuclease/exonuclease/phosphatase" evidence="11">
    <location>
        <begin position="80"/>
        <end position="315"/>
    </location>
</feature>
<evidence type="ECO:0000256" key="4">
    <source>
        <dbReference type="ARBA" id="ARBA00022722"/>
    </source>
</evidence>
<dbReference type="GO" id="GO:0046872">
    <property type="term" value="F:metal ion binding"/>
    <property type="evidence" value="ECO:0007669"/>
    <property type="project" value="UniProtKB-KW"/>
</dbReference>
<dbReference type="PANTHER" id="PTHR15822:SF4">
    <property type="entry name" value="TYROSYL-DNA PHOSPHODIESTERASE 2"/>
    <property type="match status" value="1"/>
</dbReference>
<protein>
    <recommendedName>
        <fullName evidence="11">Endonuclease/exonuclease/phosphatase domain-containing protein</fullName>
    </recommendedName>
</protein>
<accession>A0A1V9YJN9</accession>
<dbReference type="Proteomes" id="UP000243579">
    <property type="component" value="Unassembled WGS sequence"/>
</dbReference>
<keyword evidence="5" id="KW-0479">Metal-binding</keyword>
<dbReference type="InterPro" id="IPR036691">
    <property type="entry name" value="Endo/exonu/phosph_ase_sf"/>
</dbReference>
<dbReference type="OrthoDB" id="9975959at2759"/>
<keyword evidence="13" id="KW-1185">Reference proteome</keyword>
<dbReference type="Gene3D" id="3.60.10.10">
    <property type="entry name" value="Endonuclease/exonuclease/phosphatase"/>
    <property type="match status" value="1"/>
</dbReference>
<dbReference type="InterPro" id="IPR051547">
    <property type="entry name" value="TDP2-like"/>
</dbReference>
<dbReference type="GO" id="GO:0005737">
    <property type="term" value="C:cytoplasm"/>
    <property type="evidence" value="ECO:0007669"/>
    <property type="project" value="TreeGrafter"/>
</dbReference>
<evidence type="ECO:0000256" key="10">
    <source>
        <dbReference type="ARBA" id="ARBA00023242"/>
    </source>
</evidence>
<dbReference type="STRING" id="1202772.A0A1V9YJN9"/>
<evidence type="ECO:0000256" key="1">
    <source>
        <dbReference type="ARBA" id="ARBA00001936"/>
    </source>
</evidence>
<evidence type="ECO:0000256" key="8">
    <source>
        <dbReference type="ARBA" id="ARBA00022842"/>
    </source>
</evidence>
<dbReference type="AlphaFoldDB" id="A0A1V9YJN9"/>
<comment type="caution">
    <text evidence="12">The sequence shown here is derived from an EMBL/GenBank/DDBJ whole genome shotgun (WGS) entry which is preliminary data.</text>
</comment>
<keyword evidence="8" id="KW-0460">Magnesium</keyword>
<dbReference type="PANTHER" id="PTHR15822">
    <property type="entry name" value="TRAF AND TNF RECEPTOR-ASSOCIATED PROTEIN"/>
    <property type="match status" value="1"/>
</dbReference>
<dbReference type="SUPFAM" id="SSF56219">
    <property type="entry name" value="DNase I-like"/>
    <property type="match status" value="1"/>
</dbReference>
<evidence type="ECO:0000256" key="6">
    <source>
        <dbReference type="ARBA" id="ARBA00022763"/>
    </source>
</evidence>
<name>A0A1V9YJN9_ACHHY</name>
<sequence>MRGVSTAALTEARWALKKTPFTIFTRPDYSRFMLRQDGTTEDLPPLTVAADSAAFPFDPPSWVHAAAHARPTDPTQLRVVTWNVWFDRLAQAQRYEALFAQVLALAADVVCLQEVTPQFLAAVEHSVLLQAVYTHSPAPVYPYGCLILARRTLEPAFDHVPLPSRMDRVLIVCRVIGGAVGTVHLESLNSPIVRDEQLRVCEAALAPFTNAILCGDFNFDDTQAWGSWHRPSNAPLENDVLATVLHAYVDVWTYLRPHDRGATFDGGNNPRCIADPLEVMRYDRIMLKRGAWTPGSIALLGEAPLDPTGMKVSDHYGLALDCIVNHGSHHETTDL</sequence>
<keyword evidence="6" id="KW-0227">DNA damage</keyword>
<evidence type="ECO:0000256" key="5">
    <source>
        <dbReference type="ARBA" id="ARBA00022723"/>
    </source>
</evidence>
<evidence type="ECO:0000256" key="7">
    <source>
        <dbReference type="ARBA" id="ARBA00022801"/>
    </source>
</evidence>
<dbReference type="GO" id="GO:0003697">
    <property type="term" value="F:single-stranded DNA binding"/>
    <property type="evidence" value="ECO:0007669"/>
    <property type="project" value="TreeGrafter"/>
</dbReference>
<evidence type="ECO:0000256" key="2">
    <source>
        <dbReference type="ARBA" id="ARBA00001946"/>
    </source>
</evidence>
<dbReference type="GO" id="GO:0070260">
    <property type="term" value="F:5'-tyrosyl-DNA phosphodiesterase activity"/>
    <property type="evidence" value="ECO:0007669"/>
    <property type="project" value="TreeGrafter"/>
</dbReference>
<dbReference type="InterPro" id="IPR005135">
    <property type="entry name" value="Endo/exonuclease/phosphatase"/>
</dbReference>
<evidence type="ECO:0000313" key="12">
    <source>
        <dbReference type="EMBL" id="OQR85928.1"/>
    </source>
</evidence>
<dbReference type="CDD" id="cd09080">
    <property type="entry name" value="TDP2"/>
    <property type="match status" value="1"/>
</dbReference>
<evidence type="ECO:0000259" key="11">
    <source>
        <dbReference type="Pfam" id="PF03372"/>
    </source>
</evidence>
<dbReference type="Pfam" id="PF03372">
    <property type="entry name" value="Exo_endo_phos"/>
    <property type="match status" value="1"/>
</dbReference>
<dbReference type="EMBL" id="JNBR01001554">
    <property type="protein sequence ID" value="OQR85928.1"/>
    <property type="molecule type" value="Genomic_DNA"/>
</dbReference>
<evidence type="ECO:0000256" key="3">
    <source>
        <dbReference type="ARBA" id="ARBA00004322"/>
    </source>
</evidence>
<dbReference type="GO" id="GO:0006302">
    <property type="term" value="P:double-strand break repair"/>
    <property type="evidence" value="ECO:0007669"/>
    <property type="project" value="TreeGrafter"/>
</dbReference>
<dbReference type="GO" id="GO:0004518">
    <property type="term" value="F:nuclease activity"/>
    <property type="evidence" value="ECO:0007669"/>
    <property type="project" value="UniProtKB-KW"/>
</dbReference>
<keyword evidence="10" id="KW-0539">Nucleus</keyword>
<gene>
    <name evidence="12" type="ORF">ACHHYP_11178</name>
</gene>
<keyword evidence="7" id="KW-0378">Hydrolase</keyword>